<evidence type="ECO:0000313" key="1">
    <source>
        <dbReference type="EMBL" id="CAJ2646927.1"/>
    </source>
</evidence>
<accession>A0ACB0JP92</accession>
<gene>
    <name evidence="1" type="ORF">MILVUS5_LOCUS15555</name>
</gene>
<reference evidence="1" key="1">
    <citation type="submission" date="2023-10" db="EMBL/GenBank/DDBJ databases">
        <authorList>
            <person name="Rodriguez Cubillos JULIANA M."/>
            <person name="De Vega J."/>
        </authorList>
    </citation>
    <scope>NUCLEOTIDE SEQUENCE</scope>
</reference>
<proteinExistence type="predicted"/>
<name>A0ACB0JP92_TRIPR</name>
<evidence type="ECO:0000313" key="2">
    <source>
        <dbReference type="Proteomes" id="UP001177021"/>
    </source>
</evidence>
<organism evidence="1 2">
    <name type="scientific">Trifolium pratense</name>
    <name type="common">Red clover</name>
    <dbReference type="NCBI Taxonomy" id="57577"/>
    <lineage>
        <taxon>Eukaryota</taxon>
        <taxon>Viridiplantae</taxon>
        <taxon>Streptophyta</taxon>
        <taxon>Embryophyta</taxon>
        <taxon>Tracheophyta</taxon>
        <taxon>Spermatophyta</taxon>
        <taxon>Magnoliopsida</taxon>
        <taxon>eudicotyledons</taxon>
        <taxon>Gunneridae</taxon>
        <taxon>Pentapetalae</taxon>
        <taxon>rosids</taxon>
        <taxon>fabids</taxon>
        <taxon>Fabales</taxon>
        <taxon>Fabaceae</taxon>
        <taxon>Papilionoideae</taxon>
        <taxon>50 kb inversion clade</taxon>
        <taxon>NPAAA clade</taxon>
        <taxon>Hologalegina</taxon>
        <taxon>IRL clade</taxon>
        <taxon>Trifolieae</taxon>
        <taxon>Trifolium</taxon>
    </lineage>
</organism>
<keyword evidence="2" id="KW-1185">Reference proteome</keyword>
<sequence>MASQSNQQHFLLVPFMSQSHLIPFIEMAKLFASNGVIVTVVLTPLNAERFNMIVDQAKASNLKIQFHLLPFPCVEAGLPKGCENMDTLPSPKYQPLFFAACNMLKEPLENWLSELEKLPTCIVSDICLPWTSNVASKFNIPRVVFHGISCFTLLCSHNINLSKVHERVDSMSTLFVVPDLPDTIEFTKAQLPEAMKQDSEAWKEAIDQFKESELSSQGILVNTFEELEKNYVRGYEKVAKKVWCIGPLSLHDKLTFGKFGKDDKGLINDSESECLKFLISNKACSVIYVCFGSLSFIPASQLKELALGLEASNHPFIWVIGKNDCSVELEKWLKEENFGERNKGRGVIIKGWAPQVEILSHPSTGGFLSHCGWNSTLEAISCGVPMITWPLFAEQFFNEKLIVQVLKIGVRIGVEVGVDPMDTFKGEKVLVKKEDVKMAIEKLMENGVEGEQRRNRAKEIKYMAYKAVEDGGSSDSNCKLFIQEILEQSS</sequence>
<dbReference type="Proteomes" id="UP001177021">
    <property type="component" value="Unassembled WGS sequence"/>
</dbReference>
<protein>
    <submittedName>
        <fullName evidence="1">Uncharacterized protein</fullName>
    </submittedName>
</protein>
<comment type="caution">
    <text evidence="1">The sequence shown here is derived from an EMBL/GenBank/DDBJ whole genome shotgun (WGS) entry which is preliminary data.</text>
</comment>
<dbReference type="EMBL" id="CASHSV030000109">
    <property type="protein sequence ID" value="CAJ2646927.1"/>
    <property type="molecule type" value="Genomic_DNA"/>
</dbReference>